<comment type="caution">
    <text evidence="1">The sequence shown here is derived from an EMBL/GenBank/DDBJ whole genome shotgun (WGS) entry which is preliminary data.</text>
</comment>
<evidence type="ECO:0000313" key="1">
    <source>
        <dbReference type="EMBL" id="RNA44925.1"/>
    </source>
</evidence>
<dbReference type="AlphaFoldDB" id="A0A3M7TAC7"/>
<gene>
    <name evidence="1" type="ORF">BpHYR1_008663</name>
</gene>
<keyword evidence="2" id="KW-1185">Reference proteome</keyword>
<organism evidence="1 2">
    <name type="scientific">Brachionus plicatilis</name>
    <name type="common">Marine rotifer</name>
    <name type="synonym">Brachionus muelleri</name>
    <dbReference type="NCBI Taxonomy" id="10195"/>
    <lineage>
        <taxon>Eukaryota</taxon>
        <taxon>Metazoa</taxon>
        <taxon>Spiralia</taxon>
        <taxon>Gnathifera</taxon>
        <taxon>Rotifera</taxon>
        <taxon>Eurotatoria</taxon>
        <taxon>Monogononta</taxon>
        <taxon>Pseudotrocha</taxon>
        <taxon>Ploima</taxon>
        <taxon>Brachionidae</taxon>
        <taxon>Brachionus</taxon>
    </lineage>
</organism>
<accession>A0A3M7TAC7</accession>
<name>A0A3M7TAC7_BRAPC</name>
<reference evidence="1 2" key="1">
    <citation type="journal article" date="2018" name="Sci. Rep.">
        <title>Genomic signatures of local adaptation to the degree of environmental predictability in rotifers.</title>
        <authorList>
            <person name="Franch-Gras L."/>
            <person name="Hahn C."/>
            <person name="Garcia-Roger E.M."/>
            <person name="Carmona M.J."/>
            <person name="Serra M."/>
            <person name="Gomez A."/>
        </authorList>
    </citation>
    <scope>NUCLEOTIDE SEQUENCE [LARGE SCALE GENOMIC DNA]</scope>
    <source>
        <strain evidence="1">HYR1</strain>
    </source>
</reference>
<dbReference type="Proteomes" id="UP000276133">
    <property type="component" value="Unassembled WGS sequence"/>
</dbReference>
<evidence type="ECO:0000313" key="2">
    <source>
        <dbReference type="Proteomes" id="UP000276133"/>
    </source>
</evidence>
<dbReference type="EMBL" id="REGN01000044">
    <property type="protein sequence ID" value="RNA44925.1"/>
    <property type="molecule type" value="Genomic_DNA"/>
</dbReference>
<sequence>MNVSIRSLISMFFGDVEVSVEQHFVAYLNGVVEHVAIKVGLELFEPVYLVIEQSFCVGYLDIVDEGTVEQATQKLKVLLGMVGVVFAKCVQRGEQHLDEKLHWPVQLCRAL</sequence>
<proteinExistence type="predicted"/>
<protein>
    <submittedName>
        <fullName evidence="1">Uncharacterized protein</fullName>
    </submittedName>
</protein>